<name>A0A165IZD3_EXIGL</name>
<dbReference type="Gene3D" id="3.30.60.90">
    <property type="match status" value="1"/>
</dbReference>
<evidence type="ECO:0000256" key="1">
    <source>
        <dbReference type="ARBA" id="ARBA00022723"/>
    </source>
</evidence>
<evidence type="ECO:0000256" key="3">
    <source>
        <dbReference type="ARBA" id="ARBA00022833"/>
    </source>
</evidence>
<feature type="compositionally biased region" description="Acidic residues" evidence="4">
    <location>
        <begin position="767"/>
        <end position="777"/>
    </location>
</feature>
<evidence type="ECO:0000313" key="6">
    <source>
        <dbReference type="Proteomes" id="UP000077266"/>
    </source>
</evidence>
<feature type="region of interest" description="Disordered" evidence="4">
    <location>
        <begin position="626"/>
        <end position="653"/>
    </location>
</feature>
<feature type="compositionally biased region" description="Acidic residues" evidence="4">
    <location>
        <begin position="784"/>
        <end position="793"/>
    </location>
</feature>
<dbReference type="STRING" id="1314781.A0A165IZD3"/>
<accession>A0A165IZD3</accession>
<evidence type="ECO:0000313" key="5">
    <source>
        <dbReference type="EMBL" id="KZV94095.1"/>
    </source>
</evidence>
<feature type="compositionally biased region" description="Acidic residues" evidence="4">
    <location>
        <begin position="634"/>
        <end position="646"/>
    </location>
</feature>
<proteinExistence type="predicted"/>
<evidence type="ECO:0000256" key="4">
    <source>
        <dbReference type="SAM" id="MobiDB-lite"/>
    </source>
</evidence>
<keyword evidence="1" id="KW-0479">Metal-binding</keyword>
<dbReference type="Proteomes" id="UP000077266">
    <property type="component" value="Unassembled WGS sequence"/>
</dbReference>
<evidence type="ECO:0000256" key="2">
    <source>
        <dbReference type="ARBA" id="ARBA00022771"/>
    </source>
</evidence>
<dbReference type="InterPro" id="IPR043145">
    <property type="entry name" value="Znf_ZZ_sf"/>
</dbReference>
<reference evidence="5 6" key="1">
    <citation type="journal article" date="2016" name="Mol. Biol. Evol.">
        <title>Comparative Genomics of Early-Diverging Mushroom-Forming Fungi Provides Insights into the Origins of Lignocellulose Decay Capabilities.</title>
        <authorList>
            <person name="Nagy L.G."/>
            <person name="Riley R."/>
            <person name="Tritt A."/>
            <person name="Adam C."/>
            <person name="Daum C."/>
            <person name="Floudas D."/>
            <person name="Sun H."/>
            <person name="Yadav J.S."/>
            <person name="Pangilinan J."/>
            <person name="Larsson K.H."/>
            <person name="Matsuura K."/>
            <person name="Barry K."/>
            <person name="Labutti K."/>
            <person name="Kuo R."/>
            <person name="Ohm R.A."/>
            <person name="Bhattacharya S.S."/>
            <person name="Shirouzu T."/>
            <person name="Yoshinaga Y."/>
            <person name="Martin F.M."/>
            <person name="Grigoriev I.V."/>
            <person name="Hibbett D.S."/>
        </authorList>
    </citation>
    <scope>NUCLEOTIDE SEQUENCE [LARGE SCALE GENOMIC DNA]</scope>
    <source>
        <strain evidence="5 6">HHB12029</strain>
    </source>
</reference>
<organism evidence="5 6">
    <name type="scientific">Exidia glandulosa HHB12029</name>
    <dbReference type="NCBI Taxonomy" id="1314781"/>
    <lineage>
        <taxon>Eukaryota</taxon>
        <taxon>Fungi</taxon>
        <taxon>Dikarya</taxon>
        <taxon>Basidiomycota</taxon>
        <taxon>Agaricomycotina</taxon>
        <taxon>Agaricomycetes</taxon>
        <taxon>Auriculariales</taxon>
        <taxon>Exidiaceae</taxon>
        <taxon>Exidia</taxon>
    </lineage>
</organism>
<dbReference type="InParanoid" id="A0A165IZD3"/>
<sequence>MTSPIPPPPYPTAALDSALANITSAGDKNQQLDAATSSLSAFEHAGSILLQALDIVQEVHPFVKVAVSAFKAAYELNKTRHDNDKKIDLVFSKIASMMGVLADMRDIADPQATNTHRYNQFRDKLETVAREIKDCSAVCDTYSQQKFLKKTFAAKSWDKKFIEFFDLFDRRRVELHQDLSVFVAADMRHVATAMRVQRDRTNRAELFRQLEHPKLREMTKFVNAKGGAAAFLATTPEGERLFRELQTKLKGADDDNDTLSDPRKQPSAQALKSEIRKCESADIEKLLEKDRQGFDRKFDAMKDKPYSYPEYEDKLDKMKVDIIEAIRAGAHDKLTDNDVRQVWQDMGWKGSVKARHLVAALSDFYQQKYGRDAPNNQGSQEDAWVTSYIELSRTRPIVEAIDSDSSGWVTVREANAFAASRPEEFTVTMWIAYWAAGFRVICLAYAEEIQDMRAMMGQLALRALPSNQRAVDSYLSEHSLYIVDQLVHGIITSADESDERMPMNLVHRFHGYKTSEKEYLTNLIERLHWEIDAQNSLSIITGGGRIEQFIFPLLSLLLTRHLEILKLAATVKLSEEELEDASITMSVLMSSVVARFLTIYRGLQGDEETDELKYYDLPDHADYGSDFDARSNADADEDEDDENSEEPSDRGSDYASHLSILRYPYFAASQDGKRRILHMNCECDRCGNEPLGPRFRCIECKGPSIFQGIDLCGRCVQRDVYRDEDDLHHEESHDILRTMRVIYDRDLARILDDASIALKRAKDDFVTDNDGDSLEGDGDYRYGDDDDDGDGNDNENQYQYRDDDDDEDENRYADEHWRPSSSSRALPSCVLCQTSLQLPF</sequence>
<feature type="region of interest" description="Disordered" evidence="4">
    <location>
        <begin position="767"/>
        <end position="824"/>
    </location>
</feature>
<gene>
    <name evidence="5" type="ORF">EXIGLDRAFT_767390</name>
</gene>
<protein>
    <recommendedName>
        <fullName evidence="7">ZZ-type domain-containing protein</fullName>
    </recommendedName>
</protein>
<dbReference type="OrthoDB" id="2122982at2759"/>
<dbReference type="SUPFAM" id="SSF57850">
    <property type="entry name" value="RING/U-box"/>
    <property type="match status" value="1"/>
</dbReference>
<keyword evidence="6" id="KW-1185">Reference proteome</keyword>
<keyword evidence="3" id="KW-0862">Zinc</keyword>
<dbReference type="AlphaFoldDB" id="A0A165IZD3"/>
<keyword evidence="2" id="KW-0863">Zinc-finger</keyword>
<feature type="region of interest" description="Disordered" evidence="4">
    <location>
        <begin position="251"/>
        <end position="270"/>
    </location>
</feature>
<dbReference type="GO" id="GO:0008270">
    <property type="term" value="F:zinc ion binding"/>
    <property type="evidence" value="ECO:0007669"/>
    <property type="project" value="UniProtKB-KW"/>
</dbReference>
<dbReference type="EMBL" id="KV425978">
    <property type="protein sequence ID" value="KZV94095.1"/>
    <property type="molecule type" value="Genomic_DNA"/>
</dbReference>
<evidence type="ECO:0008006" key="7">
    <source>
        <dbReference type="Google" id="ProtNLM"/>
    </source>
</evidence>